<dbReference type="KEGG" id="pbn:PADG_04304"/>
<dbReference type="Proteomes" id="UP000001628">
    <property type="component" value="Unassembled WGS sequence"/>
</dbReference>
<feature type="region of interest" description="Disordered" evidence="1">
    <location>
        <begin position="422"/>
        <end position="464"/>
    </location>
</feature>
<dbReference type="eggNOG" id="ENOG502RNIA">
    <property type="taxonomic scope" value="Eukaryota"/>
</dbReference>
<dbReference type="RefSeq" id="XP_010759409.1">
    <property type="nucleotide sequence ID" value="XM_010761107.1"/>
</dbReference>
<feature type="compositionally biased region" description="Polar residues" evidence="1">
    <location>
        <begin position="442"/>
        <end position="455"/>
    </location>
</feature>
<feature type="region of interest" description="Disordered" evidence="1">
    <location>
        <begin position="357"/>
        <end position="389"/>
    </location>
</feature>
<dbReference type="EMBL" id="KN275960">
    <property type="protein sequence ID" value="EEH48220.2"/>
    <property type="molecule type" value="Genomic_DNA"/>
</dbReference>
<name>C1GAL8_PARBD</name>
<keyword evidence="3" id="KW-1185">Reference proteome</keyword>
<organism evidence="2 3">
    <name type="scientific">Paracoccidioides brasiliensis (strain Pb18)</name>
    <dbReference type="NCBI Taxonomy" id="502780"/>
    <lineage>
        <taxon>Eukaryota</taxon>
        <taxon>Fungi</taxon>
        <taxon>Dikarya</taxon>
        <taxon>Ascomycota</taxon>
        <taxon>Pezizomycotina</taxon>
        <taxon>Eurotiomycetes</taxon>
        <taxon>Eurotiomycetidae</taxon>
        <taxon>Onygenales</taxon>
        <taxon>Ajellomycetaceae</taxon>
        <taxon>Paracoccidioides</taxon>
    </lineage>
</organism>
<dbReference type="InParanoid" id="C1GAL8"/>
<reference evidence="2 3" key="1">
    <citation type="journal article" date="2011" name="PLoS Genet.">
        <title>Comparative genomic analysis of human fungal pathogens causing paracoccidioidomycosis.</title>
        <authorList>
            <person name="Desjardins C.A."/>
            <person name="Champion M.D."/>
            <person name="Holder J.W."/>
            <person name="Muszewska A."/>
            <person name="Goldberg J."/>
            <person name="Bailao A.M."/>
            <person name="Brigido M.M."/>
            <person name="Ferreira M.E."/>
            <person name="Garcia A.M."/>
            <person name="Grynberg M."/>
            <person name="Gujja S."/>
            <person name="Heiman D.I."/>
            <person name="Henn M.R."/>
            <person name="Kodira C.D."/>
            <person name="Leon-Narvaez H."/>
            <person name="Longo L.V."/>
            <person name="Ma L.J."/>
            <person name="Malavazi I."/>
            <person name="Matsuo A.L."/>
            <person name="Morais F.V."/>
            <person name="Pereira M."/>
            <person name="Rodriguez-Brito S."/>
            <person name="Sakthikumar S."/>
            <person name="Salem-Izacc S.M."/>
            <person name="Sykes S.M."/>
            <person name="Teixeira M.M."/>
            <person name="Vallejo M.C."/>
            <person name="Walter M.E."/>
            <person name="Yandava C."/>
            <person name="Young S."/>
            <person name="Zeng Q."/>
            <person name="Zucker J."/>
            <person name="Felipe M.S."/>
            <person name="Goldman G.H."/>
            <person name="Haas B.J."/>
            <person name="McEwen J.G."/>
            <person name="Nino-Vega G."/>
            <person name="Puccia R."/>
            <person name="San-Blas G."/>
            <person name="Soares C.M."/>
            <person name="Birren B.W."/>
            <person name="Cuomo C.A."/>
        </authorList>
    </citation>
    <scope>NUCLEOTIDE SEQUENCE [LARGE SCALE GENOMIC DNA]</scope>
    <source>
        <strain evidence="2 3">Pb18</strain>
    </source>
</reference>
<sequence>MAFQSAFQSSPADSQKRYSSAVVDDDRNVNIWKSEFNHEWMDFNTPFLRFRVPTHLKKQLIEPYPSELHRVKPTISTAATPGILGLESPGKFRVSGTILAHPVWVFWFPNAFGGCGDQSSMQAHFMASTTSFGNSEGVDDAAETPASKELQDHKPVGGLFDTCTSSSRKSIDEIIAVAAAVASSEKPQSKKFGDLDIKYISHLEAVFYFGIISLVAGLCSESSYKTSGRGNWTATITYRGERASAHIPFRDKFIARAETCHIALRGLEMDSNLNVPELPGHAVGLTPLCQCYRLAPPDFTRYVNGDGFRYKVDVGGTSYFGAHKFYKTATEAIHGSAHAALRSLLITEPENTSLFRGIGFGRGIPATTPKEKETARAENPPAQSQPRNNRLLKQFRDDGQPDSKLWLVTPVRLRESLSRPVVTRLPRNRPTRRAKRKARSEGQISTAETPSSSEPNAPEIPSSEIDMVLRRSIVNSLKRAGCGILARSIPFRPRRPS</sequence>
<evidence type="ECO:0000256" key="1">
    <source>
        <dbReference type="SAM" id="MobiDB-lite"/>
    </source>
</evidence>
<dbReference type="AlphaFoldDB" id="C1GAL8"/>
<feature type="compositionally biased region" description="Basic residues" evidence="1">
    <location>
        <begin position="426"/>
        <end position="438"/>
    </location>
</feature>
<dbReference type="HOGENOM" id="CLU_548725_0_0_1"/>
<gene>
    <name evidence="2" type="ORF">PADG_04304</name>
</gene>
<dbReference type="VEuPathDB" id="FungiDB:PADG_04304"/>
<accession>C1GAL8</accession>
<dbReference type="OrthoDB" id="4180887at2759"/>
<proteinExistence type="predicted"/>
<evidence type="ECO:0000313" key="3">
    <source>
        <dbReference type="Proteomes" id="UP000001628"/>
    </source>
</evidence>
<dbReference type="GeneID" id="22583454"/>
<protein>
    <submittedName>
        <fullName evidence="2">Uncharacterized protein</fullName>
    </submittedName>
</protein>
<evidence type="ECO:0000313" key="2">
    <source>
        <dbReference type="EMBL" id="EEH48220.2"/>
    </source>
</evidence>